<reference evidence="2 3" key="1">
    <citation type="submission" date="2016-07" db="EMBL/GenBank/DDBJ databases">
        <title>Pervasive Adenine N6-methylation of Active Genes in Fungi.</title>
        <authorList>
            <consortium name="DOE Joint Genome Institute"/>
            <person name="Mondo S.J."/>
            <person name="Dannebaum R.O."/>
            <person name="Kuo R.C."/>
            <person name="Labutti K."/>
            <person name="Haridas S."/>
            <person name="Kuo A."/>
            <person name="Salamov A."/>
            <person name="Ahrendt S.R."/>
            <person name="Lipzen A."/>
            <person name="Sullivan W."/>
            <person name="Andreopoulos W.B."/>
            <person name="Clum A."/>
            <person name="Lindquist E."/>
            <person name="Daum C."/>
            <person name="Ramamoorthy G.K."/>
            <person name="Gryganskyi A."/>
            <person name="Culley D."/>
            <person name="Magnuson J.K."/>
            <person name="James T.Y."/>
            <person name="O'Malley M.A."/>
            <person name="Stajich J.E."/>
            <person name="Spatafora J.W."/>
            <person name="Visel A."/>
            <person name="Grigoriev I.V."/>
        </authorList>
    </citation>
    <scope>NUCLEOTIDE SEQUENCE [LARGE SCALE GENOMIC DNA]</scope>
    <source>
        <strain evidence="2 3">NRRL 3116</strain>
    </source>
</reference>
<evidence type="ECO:0000313" key="3">
    <source>
        <dbReference type="Proteomes" id="UP000193648"/>
    </source>
</evidence>
<sequence length="115" mass="13818">MTEIYSWMTFLFSCGEDQLGLTAASQVLFIYHFSLHLFVEQRLYILSFTSFFNTFSLRTLFFLVVCIFFFPFPNWLFFIIITIIILPVFIACLCFYTMKCHSHVKYSKIHFCFVY</sequence>
<dbReference type="EMBL" id="MCFF01000019">
    <property type="protein sequence ID" value="ORZ15435.1"/>
    <property type="molecule type" value="Genomic_DNA"/>
</dbReference>
<dbReference type="Proteomes" id="UP000193648">
    <property type="component" value="Unassembled WGS sequence"/>
</dbReference>
<proteinExistence type="predicted"/>
<dbReference type="GeneID" id="33572790"/>
<comment type="caution">
    <text evidence="2">The sequence shown here is derived from an EMBL/GenBank/DDBJ whole genome shotgun (WGS) entry which is preliminary data.</text>
</comment>
<feature type="transmembrane region" description="Helical" evidence="1">
    <location>
        <begin position="76"/>
        <end position="98"/>
    </location>
</feature>
<gene>
    <name evidence="2" type="ORF">BCR41DRAFT_63111</name>
</gene>
<evidence type="ECO:0000313" key="2">
    <source>
        <dbReference type="EMBL" id="ORZ15435.1"/>
    </source>
</evidence>
<keyword evidence="1" id="KW-0812">Transmembrane</keyword>
<keyword evidence="1" id="KW-1133">Transmembrane helix</keyword>
<name>A0A1Y2GMG1_9FUNG</name>
<dbReference type="RefSeq" id="XP_021881183.1">
    <property type="nucleotide sequence ID" value="XM_022030949.1"/>
</dbReference>
<protein>
    <submittedName>
        <fullName evidence="2">Uncharacterized protein</fullName>
    </submittedName>
</protein>
<evidence type="ECO:0000256" key="1">
    <source>
        <dbReference type="SAM" id="Phobius"/>
    </source>
</evidence>
<feature type="transmembrane region" description="Helical" evidence="1">
    <location>
        <begin position="51"/>
        <end position="70"/>
    </location>
</feature>
<keyword evidence="1" id="KW-0472">Membrane</keyword>
<accession>A0A1Y2GMG1</accession>
<dbReference type="AlphaFoldDB" id="A0A1Y2GMG1"/>
<dbReference type="InParanoid" id="A0A1Y2GMG1"/>
<organism evidence="2 3">
    <name type="scientific">Lobosporangium transversale</name>
    <dbReference type="NCBI Taxonomy" id="64571"/>
    <lineage>
        <taxon>Eukaryota</taxon>
        <taxon>Fungi</taxon>
        <taxon>Fungi incertae sedis</taxon>
        <taxon>Mucoromycota</taxon>
        <taxon>Mortierellomycotina</taxon>
        <taxon>Mortierellomycetes</taxon>
        <taxon>Mortierellales</taxon>
        <taxon>Mortierellaceae</taxon>
        <taxon>Lobosporangium</taxon>
    </lineage>
</organism>
<keyword evidence="3" id="KW-1185">Reference proteome</keyword>